<accession>F0W0J3</accession>
<reference evidence="2" key="1">
    <citation type="journal article" date="2011" name="PLoS Biol.">
        <title>Gene gain and loss during evolution of obligate parasitism in the white rust pathogen of Arabidopsis thaliana.</title>
        <authorList>
            <person name="Kemen E."/>
            <person name="Gardiner A."/>
            <person name="Schultz-Larsen T."/>
            <person name="Kemen A.C."/>
            <person name="Balmuth A.L."/>
            <person name="Robert-Seilaniantz A."/>
            <person name="Bailey K."/>
            <person name="Holub E."/>
            <person name="Studholme D.J."/>
            <person name="Maclean D."/>
            <person name="Jones J.D."/>
        </authorList>
    </citation>
    <scope>NUCLEOTIDE SEQUENCE</scope>
</reference>
<sequence>MRWIKNQMKAAAIKAHDALAQGIDIMAPALYSSKTKEFQKRWLLICRYLASIETIIPEKQEKLIIESHILDILHKMTAILAAEERLCDRLEMSSSAQSEQGMIERPCLKYLMENEIVLYICELGAKDTPRGMLMVAVRFMTAFLEKLDAEVIFDEERILDSIWNLIQVAGVREAKGEHIRRALLYLLNRLWKQLRAHPTRIKQCFKQAESCTDRQVSEPSSETCVAFTQLLPHISADGEIGTICREALIVASGIPQENLVKFILKRTPLCQYVVTVIGIEFKSLAETLSGVDSDSWSYDDMKNSKNADLVRFKACLKFCCLMATVGYYEMDGVSIASIITTEFRDRFLVGPFMKALVDKSISRACTTTMYAHVILDVLVSCNNTLQSNPILYTFANYFLQENSNAGQDDPQLSSLVLDRIESAPSCLRVLTIDLLTSFLELDDPKIDRWLTGYEPLLSVAQKQTEIEMKLSKKGTMNFASRFPYSYIASNIDLYKQQIDKEKLESAEKPLVSLLSYIVEAEIMTTRRTRPPSISYSDVEASCLKGVRTNAESTELSSWMCDEHHSEGTADIDALSREMGLPLTTRPKYPPNSEYPSEMHAEATPRIFQVIFSRLENFLEASIDENLALSGLISILARNEKCFDRIFDMEEVHTRSIRSILETVHTNAVVRIRALPDGHERLELLQELLVGGLNESSSAITKEAEDRWLTAFIILQEILKELCSILYVYEHRGTILSTKMRTKANKAENVREIKAPKDKKEEPELEYKSESDDVPLDDPDSVESFENVSREMESLLLEAEISMKELLSYSKSHKLE</sequence>
<reference evidence="2" key="2">
    <citation type="submission" date="2011-02" db="EMBL/GenBank/DDBJ databases">
        <authorList>
            <person name="MacLean D."/>
        </authorList>
    </citation>
    <scope>NUCLEOTIDE SEQUENCE</scope>
</reference>
<evidence type="ECO:0000256" key="1">
    <source>
        <dbReference type="SAM" id="MobiDB-lite"/>
    </source>
</evidence>
<dbReference type="PANTHER" id="PTHR21705:SF11">
    <property type="entry name" value="FHIP FAMILY PROTEIN CG3558"/>
    <property type="match status" value="1"/>
</dbReference>
<dbReference type="Pfam" id="PF10257">
    <property type="entry name" value="RAI16-like"/>
    <property type="match status" value="1"/>
</dbReference>
<gene>
    <name evidence="2" type="primary">AlNc14C4G635</name>
    <name evidence="2" type="ORF">ALNC14_007080</name>
</gene>
<evidence type="ECO:0000313" key="2">
    <source>
        <dbReference type="EMBL" id="CCA14565.1"/>
    </source>
</evidence>
<proteinExistence type="predicted"/>
<dbReference type="InterPro" id="IPR019384">
    <property type="entry name" value="FHIP"/>
</dbReference>
<organism evidence="2">
    <name type="scientific">Albugo laibachii Nc14</name>
    <dbReference type="NCBI Taxonomy" id="890382"/>
    <lineage>
        <taxon>Eukaryota</taxon>
        <taxon>Sar</taxon>
        <taxon>Stramenopiles</taxon>
        <taxon>Oomycota</taxon>
        <taxon>Peronosporomycetes</taxon>
        <taxon>Albuginales</taxon>
        <taxon>Albuginaceae</taxon>
        <taxon>Albugo</taxon>
    </lineage>
</organism>
<protein>
    <submittedName>
        <fullName evidence="2">Uncharacterized protein AlNc14C4G635</fullName>
    </submittedName>
</protein>
<feature type="region of interest" description="Disordered" evidence="1">
    <location>
        <begin position="745"/>
        <end position="782"/>
    </location>
</feature>
<dbReference type="AlphaFoldDB" id="F0W0J3"/>
<feature type="compositionally biased region" description="Basic and acidic residues" evidence="1">
    <location>
        <begin position="745"/>
        <end position="770"/>
    </location>
</feature>
<dbReference type="EMBL" id="FR824049">
    <property type="protein sequence ID" value="CCA14565.1"/>
    <property type="molecule type" value="Genomic_DNA"/>
</dbReference>
<feature type="compositionally biased region" description="Acidic residues" evidence="1">
    <location>
        <begin position="771"/>
        <end position="782"/>
    </location>
</feature>
<dbReference type="PANTHER" id="PTHR21705">
    <property type="entry name" value="RAI16 PROTEIN-RELATED"/>
    <property type="match status" value="1"/>
</dbReference>
<dbReference type="HOGENOM" id="CLU_013679_0_0_1"/>
<name>F0W0J3_9STRA</name>